<reference evidence="1 2" key="1">
    <citation type="submission" date="2020-08" db="EMBL/GenBank/DDBJ databases">
        <title>The genome sequence of type strain Novosphingobium flavum NBRC 111647.</title>
        <authorList>
            <person name="Liu Y."/>
        </authorList>
    </citation>
    <scope>NUCLEOTIDE SEQUENCE [LARGE SCALE GENOMIC DNA]</scope>
    <source>
        <strain evidence="1 2">NBRC 111647</strain>
    </source>
</reference>
<keyword evidence="2" id="KW-1185">Reference proteome</keyword>
<name>A0A7X1FNA0_9SPHN</name>
<dbReference type="AlphaFoldDB" id="A0A7X1FNA0"/>
<dbReference type="Pfam" id="PF12686">
    <property type="entry name" value="DUF3800"/>
    <property type="match status" value="1"/>
</dbReference>
<dbReference type="RefSeq" id="WP_185662212.1">
    <property type="nucleotide sequence ID" value="NZ_JACLAW010000001.1"/>
</dbReference>
<organism evidence="1 2">
    <name type="scientific">Novosphingobium flavum</name>
    <dbReference type="NCBI Taxonomy" id="1778672"/>
    <lineage>
        <taxon>Bacteria</taxon>
        <taxon>Pseudomonadati</taxon>
        <taxon>Pseudomonadota</taxon>
        <taxon>Alphaproteobacteria</taxon>
        <taxon>Sphingomonadales</taxon>
        <taxon>Sphingomonadaceae</taxon>
        <taxon>Novosphingobium</taxon>
    </lineage>
</organism>
<gene>
    <name evidence="1" type="ORF">H7F51_00300</name>
</gene>
<evidence type="ECO:0000313" key="1">
    <source>
        <dbReference type="EMBL" id="MBC2663950.1"/>
    </source>
</evidence>
<protein>
    <submittedName>
        <fullName evidence="1">DUF3800 domain-containing protein</fullName>
    </submittedName>
</protein>
<proteinExistence type="predicted"/>
<evidence type="ECO:0000313" key="2">
    <source>
        <dbReference type="Proteomes" id="UP000566813"/>
    </source>
</evidence>
<sequence>MPSSEKEYGYIAYIDEAGDPGLKRVRPIDQNGASEWLVLSAVVMQAKREPDVLGWTRGIISNLGVKQRHDLHYRTLSPTRKISAGEQIAALPVRAFAICSNKKNMRGYQNPRAEKTPSQQWYYNFCIRLLLERVTAFCAARTVKDHGESKLIKIEFSERGGIRYSQTAAYQYYLRQQQQGGQIYLKKREPVMSMLDWDLMAAHPHQERAGLQLADYVASAFYQAIDCGGPGVWDLEPAKSLAPILPKEAGLHRDFGVALFPTPAWRADLTADQKRIFEFYGYDFARW</sequence>
<dbReference type="EMBL" id="JACLAW010000001">
    <property type="protein sequence ID" value="MBC2663950.1"/>
    <property type="molecule type" value="Genomic_DNA"/>
</dbReference>
<dbReference type="Proteomes" id="UP000566813">
    <property type="component" value="Unassembled WGS sequence"/>
</dbReference>
<dbReference type="InterPro" id="IPR024524">
    <property type="entry name" value="DUF3800"/>
</dbReference>
<comment type="caution">
    <text evidence="1">The sequence shown here is derived from an EMBL/GenBank/DDBJ whole genome shotgun (WGS) entry which is preliminary data.</text>
</comment>
<accession>A0A7X1FNA0</accession>